<evidence type="ECO:0000313" key="1">
    <source>
        <dbReference type="EMBL" id="CAB4943767.1"/>
    </source>
</evidence>
<reference evidence="1" key="1">
    <citation type="submission" date="2020-05" db="EMBL/GenBank/DDBJ databases">
        <authorList>
            <person name="Chiriac C."/>
            <person name="Salcher M."/>
            <person name="Ghai R."/>
            <person name="Kavagutti S V."/>
        </authorList>
    </citation>
    <scope>NUCLEOTIDE SEQUENCE</scope>
</reference>
<sequence length="149" mass="15801">MKRDPHSGRRESCVGEFLADDEVVPEIVNAASAILLRRRHGEESGGTGCAEQRPVDDACFFPSLEVRCNLPIDEGPEGIPEHLVLFVEDGSAHAGSVGECGQPVRCSEGFDGAPKCYSEVERTNSMMVAESSGPLSSCTKCAAPSTTIC</sequence>
<protein>
    <submittedName>
        <fullName evidence="1">Unannotated protein</fullName>
    </submittedName>
</protein>
<proteinExistence type="predicted"/>
<name>A0A6J7JLJ8_9ZZZZ</name>
<organism evidence="1">
    <name type="scientific">freshwater metagenome</name>
    <dbReference type="NCBI Taxonomy" id="449393"/>
    <lineage>
        <taxon>unclassified sequences</taxon>
        <taxon>metagenomes</taxon>
        <taxon>ecological metagenomes</taxon>
    </lineage>
</organism>
<gene>
    <name evidence="1" type="ORF">UFOPK3733_01450</name>
</gene>
<accession>A0A6J7JLJ8</accession>
<dbReference type="EMBL" id="CAFBNC010000079">
    <property type="protein sequence ID" value="CAB4943767.1"/>
    <property type="molecule type" value="Genomic_DNA"/>
</dbReference>
<dbReference type="AlphaFoldDB" id="A0A6J7JLJ8"/>